<evidence type="ECO:0000256" key="2">
    <source>
        <dbReference type="ARBA" id="ARBA00022723"/>
    </source>
</evidence>
<dbReference type="PROSITE" id="PS00197">
    <property type="entry name" value="2FE2S_FER_1"/>
    <property type="match status" value="1"/>
</dbReference>
<dbReference type="Gene3D" id="3.10.20.30">
    <property type="match status" value="1"/>
</dbReference>
<keyword evidence="4" id="KW-0408">Iron</keyword>
<dbReference type="PROSITE" id="PS51085">
    <property type="entry name" value="2FE2S_FER_2"/>
    <property type="match status" value="1"/>
</dbReference>
<dbReference type="InterPro" id="IPR012675">
    <property type="entry name" value="Beta-grasp_dom_sf"/>
</dbReference>
<dbReference type="Pfam" id="PF00111">
    <property type="entry name" value="Fer2"/>
    <property type="match status" value="1"/>
</dbReference>
<dbReference type="GO" id="GO:0046872">
    <property type="term" value="F:metal ion binding"/>
    <property type="evidence" value="ECO:0007669"/>
    <property type="project" value="UniProtKB-KW"/>
</dbReference>
<dbReference type="InterPro" id="IPR006058">
    <property type="entry name" value="2Fe2S_fd_BS"/>
</dbReference>
<dbReference type="FunFam" id="3.10.20.30:FF:000020">
    <property type="entry name" value="Xanthine dehydrogenase iron-sulfur subunit"/>
    <property type="match status" value="1"/>
</dbReference>
<proteinExistence type="predicted"/>
<dbReference type="GO" id="GO:0006144">
    <property type="term" value="P:purine nucleobase metabolic process"/>
    <property type="evidence" value="ECO:0007669"/>
    <property type="project" value="InterPro"/>
</dbReference>
<comment type="pathway">
    <text evidence="6">Alkaloid degradation; nicotine degradation.</text>
</comment>
<organism evidence="8 9">
    <name type="scientific">Pelotomaculum propionicicum</name>
    <dbReference type="NCBI Taxonomy" id="258475"/>
    <lineage>
        <taxon>Bacteria</taxon>
        <taxon>Bacillati</taxon>
        <taxon>Bacillota</taxon>
        <taxon>Clostridia</taxon>
        <taxon>Eubacteriales</taxon>
        <taxon>Desulfotomaculaceae</taxon>
        <taxon>Pelotomaculum</taxon>
    </lineage>
</organism>
<dbReference type="Pfam" id="PF01799">
    <property type="entry name" value="Fer2_2"/>
    <property type="match status" value="1"/>
</dbReference>
<dbReference type="GO" id="GO:0004854">
    <property type="term" value="F:xanthine dehydrogenase activity"/>
    <property type="evidence" value="ECO:0007669"/>
    <property type="project" value="InterPro"/>
</dbReference>
<dbReference type="CDD" id="cd00207">
    <property type="entry name" value="fer2"/>
    <property type="match status" value="1"/>
</dbReference>
<evidence type="ECO:0000313" key="8">
    <source>
        <dbReference type="EMBL" id="TEB11684.1"/>
    </source>
</evidence>
<dbReference type="NCBIfam" id="NF043084">
    <property type="entry name" value="XdhC_XDHase"/>
    <property type="match status" value="1"/>
</dbReference>
<dbReference type="EMBL" id="QFFZ01000012">
    <property type="protein sequence ID" value="TEB11684.1"/>
    <property type="molecule type" value="Genomic_DNA"/>
</dbReference>
<reference evidence="8 9" key="1">
    <citation type="journal article" date="2018" name="Environ. Microbiol.">
        <title>Novel energy conservation strategies and behaviour of Pelotomaculum schinkii driving syntrophic propionate catabolism.</title>
        <authorList>
            <person name="Hidalgo-Ahumada C.A.P."/>
            <person name="Nobu M.K."/>
            <person name="Narihiro T."/>
            <person name="Tamaki H."/>
            <person name="Liu W.T."/>
            <person name="Kamagata Y."/>
            <person name="Stams A.J.M."/>
            <person name="Imachi H."/>
            <person name="Sousa D.Z."/>
        </authorList>
    </citation>
    <scope>NUCLEOTIDE SEQUENCE [LARGE SCALE GENOMIC DNA]</scope>
    <source>
        <strain evidence="8 9">MGP</strain>
    </source>
</reference>
<comment type="caution">
    <text evidence="8">The sequence shown here is derived from an EMBL/GenBank/DDBJ whole genome shotgun (WGS) entry which is preliminary data.</text>
</comment>
<dbReference type="InterPro" id="IPR051452">
    <property type="entry name" value="Diverse_Oxidoreductases"/>
</dbReference>
<protein>
    <submittedName>
        <fullName evidence="8">Nicotinate dehydrogenase small FeS subunit</fullName>
        <ecNumber evidence="8">1.17.1.5</ecNumber>
    </submittedName>
</protein>
<evidence type="ECO:0000256" key="1">
    <source>
        <dbReference type="ARBA" id="ARBA00022714"/>
    </source>
</evidence>
<evidence type="ECO:0000256" key="3">
    <source>
        <dbReference type="ARBA" id="ARBA00023002"/>
    </source>
</evidence>
<dbReference type="Proteomes" id="UP000297597">
    <property type="component" value="Unassembled WGS sequence"/>
</dbReference>
<dbReference type="InterPro" id="IPR036010">
    <property type="entry name" value="2Fe-2S_ferredoxin-like_sf"/>
</dbReference>
<dbReference type="GO" id="GO:0050138">
    <property type="term" value="F:nicotinate dehydrogenase activity"/>
    <property type="evidence" value="ECO:0007669"/>
    <property type="project" value="UniProtKB-EC"/>
</dbReference>
<dbReference type="AlphaFoldDB" id="A0A4Y7RRP6"/>
<dbReference type="SUPFAM" id="SSF54292">
    <property type="entry name" value="2Fe-2S ferredoxin-like"/>
    <property type="match status" value="1"/>
</dbReference>
<feature type="domain" description="2Fe-2S ferredoxin-type" evidence="7">
    <location>
        <begin position="4"/>
        <end position="80"/>
    </location>
</feature>
<keyword evidence="5" id="KW-0411">Iron-sulfur</keyword>
<dbReference type="RefSeq" id="WP_134213357.1">
    <property type="nucleotide sequence ID" value="NZ_QFFZ01000012.1"/>
</dbReference>
<sequence>MITKKINCTVNGRQVSIEVDIRASLLDVLRDSLHLTGVKKGCAVGECGACTVLINGEPYDSCIYLAVWADGQVINTIEGECKEGRLSKVQQAFVDEGAVQCGFCTPGLIMSTTAMLQSGKKFTREEIKAELSGHMCRCTGYQNIIKAAQKALED</sequence>
<dbReference type="InterPro" id="IPR001041">
    <property type="entry name" value="2Fe-2S_ferredoxin-type"/>
</dbReference>
<evidence type="ECO:0000259" key="7">
    <source>
        <dbReference type="PROSITE" id="PS51085"/>
    </source>
</evidence>
<dbReference type="InterPro" id="IPR050033">
    <property type="entry name" value="XdhC_XDHase"/>
</dbReference>
<accession>A0A4Y7RRP6</accession>
<dbReference type="Gene3D" id="1.10.150.120">
    <property type="entry name" value="[2Fe-2S]-binding domain"/>
    <property type="match status" value="1"/>
</dbReference>
<dbReference type="InterPro" id="IPR036884">
    <property type="entry name" value="2Fe-2S-bd_dom_sf"/>
</dbReference>
<gene>
    <name evidence="8" type="primary">ndhS_2</name>
    <name evidence="8" type="ORF">Pmgp_01480</name>
</gene>
<keyword evidence="9" id="KW-1185">Reference proteome</keyword>
<dbReference type="InterPro" id="IPR002888">
    <property type="entry name" value="2Fe-2S-bd"/>
</dbReference>
<dbReference type="PANTHER" id="PTHR44379:SF8">
    <property type="entry name" value="XANTHINE DEHYDROGENASE IRON-SULFUR-BINDING SUBUNIT XDHC-RELATED"/>
    <property type="match status" value="1"/>
</dbReference>
<evidence type="ECO:0000256" key="4">
    <source>
        <dbReference type="ARBA" id="ARBA00023004"/>
    </source>
</evidence>
<evidence type="ECO:0000313" key="9">
    <source>
        <dbReference type="Proteomes" id="UP000297597"/>
    </source>
</evidence>
<name>A0A4Y7RRP6_9FIRM</name>
<dbReference type="SUPFAM" id="SSF47741">
    <property type="entry name" value="CO dehydrogenase ISP C-domain like"/>
    <property type="match status" value="1"/>
</dbReference>
<evidence type="ECO:0000256" key="6">
    <source>
        <dbReference type="ARBA" id="ARBA00060707"/>
    </source>
</evidence>
<evidence type="ECO:0000256" key="5">
    <source>
        <dbReference type="ARBA" id="ARBA00023014"/>
    </source>
</evidence>
<dbReference type="PANTHER" id="PTHR44379">
    <property type="entry name" value="OXIDOREDUCTASE WITH IRON-SULFUR SUBUNIT"/>
    <property type="match status" value="1"/>
</dbReference>
<dbReference type="OrthoDB" id="9796880at2"/>
<dbReference type="GO" id="GO:0051537">
    <property type="term" value="F:2 iron, 2 sulfur cluster binding"/>
    <property type="evidence" value="ECO:0007669"/>
    <property type="project" value="UniProtKB-KW"/>
</dbReference>
<keyword evidence="3 8" id="KW-0560">Oxidoreductase</keyword>
<keyword evidence="2" id="KW-0479">Metal-binding</keyword>
<dbReference type="EC" id="1.17.1.5" evidence="8"/>
<keyword evidence="1" id="KW-0001">2Fe-2S</keyword>